<accession>A0A345H864</accession>
<gene>
    <name evidence="4" type="ORF">DVK85_00400</name>
</gene>
<reference evidence="4 5" key="1">
    <citation type="submission" date="2018-07" db="EMBL/GenBank/DDBJ databases">
        <title>Complete genome sequence of Flavobacterium arcticum type strain SM1502T.</title>
        <authorList>
            <person name="Li Y."/>
            <person name="Li D.-D."/>
        </authorList>
    </citation>
    <scope>NUCLEOTIDE SEQUENCE [LARGE SCALE GENOMIC DNA]</scope>
    <source>
        <strain evidence="4 5">SM1502</strain>
    </source>
</reference>
<dbReference type="AlphaFoldDB" id="A0A345H864"/>
<dbReference type="PANTHER" id="PTHR11092:SF0">
    <property type="entry name" value="EPIMERASE FAMILY PROTEIN SDR39U1"/>
    <property type="match status" value="1"/>
</dbReference>
<dbReference type="InterPro" id="IPR013549">
    <property type="entry name" value="DUF1731"/>
</dbReference>
<name>A0A345H864_9FLAO</name>
<dbReference type="NCBIfam" id="TIGR01777">
    <property type="entry name" value="yfcH"/>
    <property type="match status" value="1"/>
</dbReference>
<evidence type="ECO:0000313" key="4">
    <source>
        <dbReference type="EMBL" id="AXG72774.1"/>
    </source>
</evidence>
<dbReference type="OrthoDB" id="9801773at2"/>
<dbReference type="Proteomes" id="UP000253951">
    <property type="component" value="Chromosome"/>
</dbReference>
<protein>
    <submittedName>
        <fullName evidence="4">TIGR01777 family protein</fullName>
    </submittedName>
</protein>
<dbReference type="RefSeq" id="WP_114676537.1">
    <property type="nucleotide sequence ID" value="NZ_CP031188.1"/>
</dbReference>
<dbReference type="KEGG" id="fat:DVK85_00400"/>
<dbReference type="SUPFAM" id="SSF51735">
    <property type="entry name" value="NAD(P)-binding Rossmann-fold domains"/>
    <property type="match status" value="1"/>
</dbReference>
<dbReference type="Pfam" id="PF01370">
    <property type="entry name" value="Epimerase"/>
    <property type="match status" value="1"/>
</dbReference>
<dbReference type="InterPro" id="IPR010099">
    <property type="entry name" value="SDR39U1"/>
</dbReference>
<evidence type="ECO:0000313" key="5">
    <source>
        <dbReference type="Proteomes" id="UP000253951"/>
    </source>
</evidence>
<organism evidence="4 5">
    <name type="scientific">Flavobacterium arcticum</name>
    <dbReference type="NCBI Taxonomy" id="1784713"/>
    <lineage>
        <taxon>Bacteria</taxon>
        <taxon>Pseudomonadati</taxon>
        <taxon>Bacteroidota</taxon>
        <taxon>Flavobacteriia</taxon>
        <taxon>Flavobacteriales</taxon>
        <taxon>Flavobacteriaceae</taxon>
        <taxon>Flavobacterium</taxon>
    </lineage>
</organism>
<evidence type="ECO:0000259" key="3">
    <source>
        <dbReference type="Pfam" id="PF08338"/>
    </source>
</evidence>
<evidence type="ECO:0000259" key="2">
    <source>
        <dbReference type="Pfam" id="PF01370"/>
    </source>
</evidence>
<dbReference type="InterPro" id="IPR036291">
    <property type="entry name" value="NAD(P)-bd_dom_sf"/>
</dbReference>
<dbReference type="Gene3D" id="3.40.50.720">
    <property type="entry name" value="NAD(P)-binding Rossmann-like Domain"/>
    <property type="match status" value="1"/>
</dbReference>
<dbReference type="PANTHER" id="PTHR11092">
    <property type="entry name" value="SUGAR NUCLEOTIDE EPIMERASE RELATED"/>
    <property type="match status" value="1"/>
</dbReference>
<proteinExistence type="inferred from homology"/>
<feature type="domain" description="NAD-dependent epimerase/dehydratase" evidence="2">
    <location>
        <begin position="3"/>
        <end position="224"/>
    </location>
</feature>
<dbReference type="EMBL" id="CP031188">
    <property type="protein sequence ID" value="AXG72774.1"/>
    <property type="molecule type" value="Genomic_DNA"/>
</dbReference>
<keyword evidence="5" id="KW-1185">Reference proteome</keyword>
<dbReference type="Pfam" id="PF08338">
    <property type="entry name" value="DUF1731"/>
    <property type="match status" value="1"/>
</dbReference>
<evidence type="ECO:0000256" key="1">
    <source>
        <dbReference type="ARBA" id="ARBA00009353"/>
    </source>
</evidence>
<comment type="similarity">
    <text evidence="1">Belongs to the NAD(P)-dependent epimerase/dehydratase family. SDR39U1 subfamily.</text>
</comment>
<feature type="domain" description="DUF1731" evidence="3">
    <location>
        <begin position="253"/>
        <end position="298"/>
    </location>
</feature>
<sequence length="303" mass="33714">MRVLITGATGLVGTELVSLLLKNDIHINYLTTSKSKIQSKQEYQGYYWNPASGVIDDNCINDVDAIIHLAGASVAKRWTKAYRQEIVESRVLSTKILYDLLKKKENTVTHFIAASAIGIYPDSLDKVYSESDTEVDNSFLGRVVEKWEQAVGEITTLGIKVAKMRTGIVLSGKGGALIEMARPVKYGLGAALGSGKQMQSWIHIHDLVNMYMLVLEKELNGVYNAVAPYPVTNNELMKTIARVLDTPYFLPNVPKFMLQLILGKMHIILLSSQNVSAKKVISEGYQFEYLSLEKAVRQALKKD</sequence>
<dbReference type="InterPro" id="IPR001509">
    <property type="entry name" value="Epimerase_deHydtase"/>
</dbReference>